<dbReference type="Pfam" id="PF02452">
    <property type="entry name" value="PemK_toxin"/>
    <property type="match status" value="1"/>
</dbReference>
<organism evidence="1 2">
    <name type="scientific">Magnetospirillum molischianum DSM 120</name>
    <dbReference type="NCBI Taxonomy" id="1150626"/>
    <lineage>
        <taxon>Bacteria</taxon>
        <taxon>Pseudomonadati</taxon>
        <taxon>Pseudomonadota</taxon>
        <taxon>Alphaproteobacteria</taxon>
        <taxon>Rhodospirillales</taxon>
        <taxon>Rhodospirillaceae</taxon>
        <taxon>Magnetospirillum</taxon>
    </lineage>
</organism>
<dbReference type="AlphaFoldDB" id="H8FTA9"/>
<proteinExistence type="predicted"/>
<dbReference type="SUPFAM" id="SSF50118">
    <property type="entry name" value="Cell growth inhibitor/plasmid maintenance toxic component"/>
    <property type="match status" value="1"/>
</dbReference>
<dbReference type="Gene3D" id="2.30.30.110">
    <property type="match status" value="1"/>
</dbReference>
<evidence type="ECO:0000313" key="2">
    <source>
        <dbReference type="Proteomes" id="UP000004169"/>
    </source>
</evidence>
<dbReference type="Proteomes" id="UP000004169">
    <property type="component" value="Unassembled WGS sequence"/>
</dbReference>
<dbReference type="InterPro" id="IPR011067">
    <property type="entry name" value="Plasmid_toxin/cell-grow_inhib"/>
</dbReference>
<dbReference type="OrthoDB" id="7565736at2"/>
<accession>H8FTA9</accession>
<keyword evidence="2" id="KW-1185">Reference proteome</keyword>
<name>H8FTA9_MAGML</name>
<evidence type="ECO:0008006" key="3">
    <source>
        <dbReference type="Google" id="ProtNLM"/>
    </source>
</evidence>
<dbReference type="EMBL" id="CAHP01000021">
    <property type="protein sequence ID" value="CCG41597.1"/>
    <property type="molecule type" value="Genomic_DNA"/>
</dbReference>
<dbReference type="RefSeq" id="WP_002728827.1">
    <property type="nucleotide sequence ID" value="NZ_CAHP01000021.1"/>
</dbReference>
<protein>
    <recommendedName>
        <fullName evidence="3">PemK-like protein</fullName>
    </recommendedName>
</protein>
<evidence type="ECO:0000313" key="1">
    <source>
        <dbReference type="EMBL" id="CCG41597.1"/>
    </source>
</evidence>
<comment type="caution">
    <text evidence="1">The sequence shown here is derived from an EMBL/GenBank/DDBJ whole genome shotgun (WGS) entry which is preliminary data.</text>
</comment>
<dbReference type="eggNOG" id="COG3692">
    <property type="taxonomic scope" value="Bacteria"/>
</dbReference>
<dbReference type="STRING" id="1150626.PHAMO_280131"/>
<dbReference type="InterPro" id="IPR003477">
    <property type="entry name" value="PemK-like"/>
</dbReference>
<gene>
    <name evidence="1" type="ORF">PHAMO_280131</name>
</gene>
<sequence>MPLTFHPPTGTIVICDFGTGFVPPEMVKVRPVVIVSPRFRNRLGLCTVVPLSSTEPSPLERYHHLLSSGAYPPARSPMWAKCDMLSTVSLARLDRIKVRGEGGKRGYCTFQMPADDLQAIQQCVRVALGLMDN</sequence>
<dbReference type="GO" id="GO:0003677">
    <property type="term" value="F:DNA binding"/>
    <property type="evidence" value="ECO:0007669"/>
    <property type="project" value="InterPro"/>
</dbReference>
<reference evidence="1 2" key="1">
    <citation type="journal article" date="2012" name="J. Bacteriol.">
        <title>Draft Genome Sequence of the Purple Photosynthetic Bacterium Phaeospirillum molischianum DSM120, a Particularly Versatile Bacterium.</title>
        <authorList>
            <person name="Duquesne K."/>
            <person name="Prima V."/>
            <person name="Ji B."/>
            <person name="Rouy Z."/>
            <person name="Medigue C."/>
            <person name="Talla E."/>
            <person name="Sturgis J.N."/>
        </authorList>
    </citation>
    <scope>NUCLEOTIDE SEQUENCE [LARGE SCALE GENOMIC DNA]</scope>
    <source>
        <strain evidence="2">DSM120</strain>
    </source>
</reference>